<sequence length="45" mass="4406">MAEATFYPDAHPESTSVDGNVSTFAGGGLTWAGLVAAAGTGFADS</sequence>
<feature type="non-terminal residue" evidence="1">
    <location>
        <position position="45"/>
    </location>
</feature>
<name>A0A0F9AC37_9ZZZZ</name>
<dbReference type="AlphaFoldDB" id="A0A0F9AC37"/>
<reference evidence="1" key="1">
    <citation type="journal article" date="2015" name="Nature">
        <title>Complex archaea that bridge the gap between prokaryotes and eukaryotes.</title>
        <authorList>
            <person name="Spang A."/>
            <person name="Saw J.H."/>
            <person name="Jorgensen S.L."/>
            <person name="Zaremba-Niedzwiedzka K."/>
            <person name="Martijn J."/>
            <person name="Lind A.E."/>
            <person name="van Eijk R."/>
            <person name="Schleper C."/>
            <person name="Guy L."/>
            <person name="Ettema T.J."/>
        </authorList>
    </citation>
    <scope>NUCLEOTIDE SEQUENCE</scope>
</reference>
<accession>A0A0F9AC37</accession>
<proteinExistence type="predicted"/>
<comment type="caution">
    <text evidence="1">The sequence shown here is derived from an EMBL/GenBank/DDBJ whole genome shotgun (WGS) entry which is preliminary data.</text>
</comment>
<dbReference type="EMBL" id="LAZR01043474">
    <property type="protein sequence ID" value="KKL06980.1"/>
    <property type="molecule type" value="Genomic_DNA"/>
</dbReference>
<evidence type="ECO:0000313" key="1">
    <source>
        <dbReference type="EMBL" id="KKL06980.1"/>
    </source>
</evidence>
<gene>
    <name evidence="1" type="ORF">LCGC14_2590620</name>
</gene>
<organism evidence="1">
    <name type="scientific">marine sediment metagenome</name>
    <dbReference type="NCBI Taxonomy" id="412755"/>
    <lineage>
        <taxon>unclassified sequences</taxon>
        <taxon>metagenomes</taxon>
        <taxon>ecological metagenomes</taxon>
    </lineage>
</organism>
<protein>
    <submittedName>
        <fullName evidence="1">Uncharacterized protein</fullName>
    </submittedName>
</protein>